<accession>A0AB35U8C4</accession>
<evidence type="ECO:0000313" key="2">
    <source>
        <dbReference type="Proteomes" id="UP001286174"/>
    </source>
</evidence>
<dbReference type="RefSeq" id="WP_209451753.1">
    <property type="nucleotide sequence ID" value="NZ_JALBUR010000040.1"/>
</dbReference>
<dbReference type="Proteomes" id="UP001286174">
    <property type="component" value="Unassembled WGS sequence"/>
</dbReference>
<sequence>MKPTQQFISMQELKREGYSYYDINKLEDSGRLARVNKKYYENLDFSGEPNDFYAVSAVSDKAVVCLISAAVYYDLSEERPSAVEAALPRGTRMPSQPDWPAMKFFLFSEERYETGIRTVNEDGNLYRIYDMEKTVCDIVFYRNKIGFEPAVKIVKKYLNRSDRDINRLMKYAEKLRVETAMRQFLEVLV</sequence>
<organism evidence="1 2">
    <name type="scientific">Grylomicrobium aquisgranensis</name>
    <dbReference type="NCBI Taxonomy" id="2926318"/>
    <lineage>
        <taxon>Bacteria</taxon>
        <taxon>Bacillati</taxon>
        <taxon>Bacillota</taxon>
        <taxon>Erysipelotrichia</taxon>
        <taxon>Erysipelotrichales</taxon>
        <taxon>Erysipelotrichaceae</taxon>
        <taxon>Grylomicrobium</taxon>
    </lineage>
</organism>
<reference evidence="1 2" key="1">
    <citation type="submission" date="2022-03" db="EMBL/GenBank/DDBJ databases">
        <title>Novel taxa within the pig intestine.</title>
        <authorList>
            <person name="Wylensek D."/>
            <person name="Bishof K."/>
            <person name="Afrizal A."/>
            <person name="Clavel T."/>
        </authorList>
    </citation>
    <scope>NUCLEOTIDE SEQUENCE [LARGE SCALE GENOMIC DNA]</scope>
    <source>
        <strain evidence="1 2">CLA-KB-P133</strain>
    </source>
</reference>
<dbReference type="AlphaFoldDB" id="A0AB35U8C4"/>
<protein>
    <submittedName>
        <fullName evidence="1">Type IV toxin-antitoxin system AbiEi family antitoxin domain-containing protein</fullName>
    </submittedName>
</protein>
<proteinExistence type="predicted"/>
<comment type="caution">
    <text evidence="1">The sequence shown here is derived from an EMBL/GenBank/DDBJ whole genome shotgun (WGS) entry which is preliminary data.</text>
</comment>
<keyword evidence="2" id="KW-1185">Reference proteome</keyword>
<dbReference type="EMBL" id="JALBUR010000040">
    <property type="protein sequence ID" value="MDX8420466.1"/>
    <property type="molecule type" value="Genomic_DNA"/>
</dbReference>
<name>A0AB35U8C4_9FIRM</name>
<gene>
    <name evidence="1" type="ORF">MOZ60_10255</name>
</gene>
<evidence type="ECO:0000313" key="1">
    <source>
        <dbReference type="EMBL" id="MDX8420466.1"/>
    </source>
</evidence>